<feature type="binding site" evidence="12">
    <location>
        <position position="276"/>
    </location>
    <ligand>
        <name>substrate</name>
    </ligand>
</feature>
<evidence type="ECO:0000256" key="6">
    <source>
        <dbReference type="ARBA" id="ARBA00022723"/>
    </source>
</evidence>
<evidence type="ECO:0000256" key="12">
    <source>
        <dbReference type="PIRSR" id="PIRSR605478-2"/>
    </source>
</evidence>
<feature type="binding site" evidence="13">
    <location>
        <position position="71"/>
    </location>
    <ligand>
        <name>thiamine diphosphate</name>
        <dbReference type="ChEBI" id="CHEBI:58937"/>
    </ligand>
</feature>
<dbReference type="Gene3D" id="3.40.50.920">
    <property type="match status" value="1"/>
</dbReference>
<evidence type="ECO:0000256" key="14">
    <source>
        <dbReference type="PIRSR" id="PIRSR605478-4"/>
    </source>
</evidence>
<dbReference type="Pfam" id="PF22613">
    <property type="entry name" value="Transketolase_C_1"/>
    <property type="match status" value="1"/>
</dbReference>
<comment type="subunit">
    <text evidence="2">Homodimer.</text>
</comment>
<evidence type="ECO:0000256" key="9">
    <source>
        <dbReference type="ARBA" id="ARBA00049473"/>
    </source>
</evidence>
<dbReference type="PANTHER" id="PTHR43522:SF2">
    <property type="entry name" value="TRANSKETOLASE 1-RELATED"/>
    <property type="match status" value="1"/>
</dbReference>
<dbReference type="InterPro" id="IPR005478">
    <property type="entry name" value="Transketolase_bac-like"/>
</dbReference>
<evidence type="ECO:0000256" key="13">
    <source>
        <dbReference type="PIRSR" id="PIRSR605478-3"/>
    </source>
</evidence>
<dbReference type="SUPFAM" id="SSF52518">
    <property type="entry name" value="Thiamin diphosphate-binding fold (THDP-binding)"/>
    <property type="match status" value="2"/>
</dbReference>
<dbReference type="Pfam" id="PF02779">
    <property type="entry name" value="Transket_pyr"/>
    <property type="match status" value="1"/>
</dbReference>
<comment type="similarity">
    <text evidence="1">Belongs to the transketolase family.</text>
</comment>
<dbReference type="GO" id="GO:0005829">
    <property type="term" value="C:cytosol"/>
    <property type="evidence" value="ECO:0007669"/>
    <property type="project" value="TreeGrafter"/>
</dbReference>
<feature type="binding site" evidence="12">
    <location>
        <position position="496"/>
    </location>
    <ligand>
        <name>substrate</name>
    </ligand>
</feature>
<evidence type="ECO:0000256" key="5">
    <source>
        <dbReference type="ARBA" id="ARBA00022679"/>
    </source>
</evidence>
<feature type="active site" description="Proton donor" evidence="11">
    <location>
        <position position="434"/>
    </location>
</feature>
<dbReference type="Proteomes" id="UP000235122">
    <property type="component" value="Unassembled WGS sequence"/>
</dbReference>
<dbReference type="InterPro" id="IPR033247">
    <property type="entry name" value="Transketolase_fam"/>
</dbReference>
<evidence type="ECO:0000256" key="3">
    <source>
        <dbReference type="ARBA" id="ARBA00013152"/>
    </source>
</evidence>
<reference evidence="17 18" key="1">
    <citation type="submission" date="2017-12" db="EMBL/GenBank/DDBJ databases">
        <title>Phylogenetic diversity of female urinary microbiome.</title>
        <authorList>
            <person name="Thomas-White K."/>
            <person name="Wolfe A.J."/>
        </authorList>
    </citation>
    <scope>NUCLEOTIDE SEQUENCE [LARGE SCALE GENOMIC DNA]</scope>
    <source>
        <strain evidence="17 18">UMB0402</strain>
    </source>
</reference>
<comment type="cofactor">
    <cofactor evidence="13">
        <name>thiamine diphosphate</name>
        <dbReference type="ChEBI" id="CHEBI:58937"/>
    </cofactor>
    <text evidence="13">Binds 1 thiamine pyrophosphate per subunit. During the reaction, the substrate forms a covalent intermediate with the cofactor.</text>
</comment>
<keyword evidence="5" id="KW-0808">Transferase</keyword>
<dbReference type="NCBIfam" id="TIGR00232">
    <property type="entry name" value="tktlase_bact"/>
    <property type="match status" value="1"/>
</dbReference>
<evidence type="ECO:0000256" key="10">
    <source>
        <dbReference type="NCBIfam" id="TIGR00232"/>
    </source>
</evidence>
<feature type="binding site" evidence="13">
    <location>
        <position position="164"/>
    </location>
    <ligand>
        <name>thiamine diphosphate</name>
        <dbReference type="ChEBI" id="CHEBI:58937"/>
    </ligand>
</feature>
<dbReference type="PANTHER" id="PTHR43522">
    <property type="entry name" value="TRANSKETOLASE"/>
    <property type="match status" value="1"/>
</dbReference>
<sequence>MTVKWDELDQRAVTTAKVLAADAVEEAGSGHPGTAISLAPLAYLLYQRHLNFDPQDERWLGRDRFMLSIGHASLLQYIQLYLAGMDMELEDLKKFRKFESKTPGHPEYSHTKGVEITTGPLGSGFAAAVGFAMSQRRTRGMYDPDAPQGTSPFDHHIYTVVGEGCLEEGITSEAASLAGTQELGNLIVFYDQNLISIEDDTSIAFSEDVPARFNAYGWHTQQVNFLKDDGSYSEDIDALDAAIEEAKKVTDKPSLISIRTIIGWPTPGKQNTGTIHGSALGEETLRALKETLGLDPDKHFDVDEEAVRHARDNAASRARKLRKDWDQRFDKWRQSHPELAVQLQRTLERKLPEGLQDKLPTFEEGKSLATRAASGKVINALAPHVPELWGGSADLAGSNKTMMEGEPSFFPQERSSAKFKGNKYGRNLHFGIREHGMAGILNGIAADELTRPYGGTFFVFADYMRGAVRLAALMNLPVTYVWTHDSIGVGEDGPTHQPVEHLAAYRAIPNLSVVRPMDGPETAQAWLEVLRRDSPAGIVLTRQGLPTLHRGKDGLAGAEGVAKGAYILKDCEGTPDVILLASGSEVHLAVEAGEKLAAEGTHARVVSVPCMEWFDQQDSDYKEKVLPKEVTARVSVEAGLATPWYKYLGCRGKALAMASFGLPGAAAELFEHFGFTADAVVAKAKEVLSSK</sequence>
<dbReference type="InterPro" id="IPR005475">
    <property type="entry name" value="Transketolase-like_Pyr-bd"/>
</dbReference>
<evidence type="ECO:0000256" key="2">
    <source>
        <dbReference type="ARBA" id="ARBA00011738"/>
    </source>
</evidence>
<dbReference type="SUPFAM" id="SSF52922">
    <property type="entry name" value="TK C-terminal domain-like"/>
    <property type="match status" value="1"/>
</dbReference>
<comment type="caution">
    <text evidence="17">The sequence shown here is derived from an EMBL/GenBank/DDBJ whole genome shotgun (WGS) entry which is preliminary data.</text>
</comment>
<dbReference type="STRING" id="33007.HMPREF3198_01990"/>
<evidence type="ECO:0000313" key="17">
    <source>
        <dbReference type="EMBL" id="PKY71694.1"/>
    </source>
</evidence>
<keyword evidence="7 14" id="KW-0460">Magnesium</keyword>
<evidence type="ECO:0000256" key="7">
    <source>
        <dbReference type="ARBA" id="ARBA00022842"/>
    </source>
</evidence>
<name>A0A2I1IKP7_9ACTO</name>
<dbReference type="SMART" id="SM00861">
    <property type="entry name" value="Transket_pyr"/>
    <property type="match status" value="1"/>
</dbReference>
<dbReference type="FunFam" id="3.40.50.970:FF:000003">
    <property type="entry name" value="Transketolase"/>
    <property type="match status" value="1"/>
</dbReference>
<dbReference type="InterPro" id="IPR029061">
    <property type="entry name" value="THDP-binding"/>
</dbReference>
<feature type="binding site" evidence="12">
    <location>
        <position position="542"/>
    </location>
    <ligand>
        <name>substrate</name>
    </ligand>
</feature>
<feature type="binding site" evidence="14">
    <location>
        <position position="193"/>
    </location>
    <ligand>
        <name>Mg(2+)</name>
        <dbReference type="ChEBI" id="CHEBI:18420"/>
    </ligand>
</feature>
<keyword evidence="18" id="KW-1185">Reference proteome</keyword>
<keyword evidence="8 13" id="KW-0786">Thiamine pyrophosphate</keyword>
<dbReference type="CDD" id="cd07033">
    <property type="entry name" value="TPP_PYR_DXS_TK_like"/>
    <property type="match status" value="1"/>
</dbReference>
<dbReference type="EMBL" id="PKKO01000006">
    <property type="protein sequence ID" value="PKY71694.1"/>
    <property type="molecule type" value="Genomic_DNA"/>
</dbReference>
<dbReference type="InterPro" id="IPR055152">
    <property type="entry name" value="Transketolase-like_C_2"/>
</dbReference>
<comment type="catalytic activity">
    <reaction evidence="9">
        <text>D-sedoheptulose 7-phosphate + D-glyceraldehyde 3-phosphate = aldehydo-D-ribose 5-phosphate + D-xylulose 5-phosphate</text>
        <dbReference type="Rhea" id="RHEA:10508"/>
        <dbReference type="ChEBI" id="CHEBI:57483"/>
        <dbReference type="ChEBI" id="CHEBI:57737"/>
        <dbReference type="ChEBI" id="CHEBI:58273"/>
        <dbReference type="ChEBI" id="CHEBI:59776"/>
        <dbReference type="EC" id="2.2.1.1"/>
    </reaction>
</comment>
<dbReference type="RefSeq" id="WP_024331429.1">
    <property type="nucleotide sequence ID" value="NZ_JASOXK010000004.1"/>
</dbReference>
<evidence type="ECO:0000256" key="1">
    <source>
        <dbReference type="ARBA" id="ARBA00007131"/>
    </source>
</evidence>
<keyword evidence="6 14" id="KW-0479">Metal-binding</keyword>
<proteinExistence type="inferred from homology"/>
<evidence type="ECO:0000256" key="4">
    <source>
        <dbReference type="ARBA" id="ARBA00016662"/>
    </source>
</evidence>
<evidence type="ECO:0000259" key="16">
    <source>
        <dbReference type="SMART" id="SM00861"/>
    </source>
</evidence>
<feature type="binding site" evidence="14">
    <location>
        <position position="163"/>
    </location>
    <ligand>
        <name>Mg(2+)</name>
        <dbReference type="ChEBI" id="CHEBI:18420"/>
    </ligand>
</feature>
<feature type="site" description="Important for catalytic activity" evidence="15">
    <location>
        <position position="31"/>
    </location>
</feature>
<feature type="binding site" evidence="12">
    <location>
        <position position="398"/>
    </location>
    <ligand>
        <name>substrate</name>
    </ligand>
</feature>
<dbReference type="EC" id="2.2.1.1" evidence="3 10"/>
<feature type="binding site" evidence="13">
    <location>
        <begin position="119"/>
        <end position="121"/>
    </location>
    <ligand>
        <name>thiamine diphosphate</name>
        <dbReference type="ChEBI" id="CHEBI:58937"/>
    </ligand>
</feature>
<dbReference type="AlphaFoldDB" id="A0A2I1IKP7"/>
<gene>
    <name evidence="17" type="ORF">CYJ19_10805</name>
</gene>
<dbReference type="InterPro" id="IPR005474">
    <property type="entry name" value="Transketolase_N"/>
</dbReference>
<evidence type="ECO:0000256" key="11">
    <source>
        <dbReference type="PIRSR" id="PIRSR605478-1"/>
    </source>
</evidence>
<feature type="binding site" evidence="12">
    <location>
        <position position="371"/>
    </location>
    <ligand>
        <name>substrate</name>
    </ligand>
</feature>
<dbReference type="InterPro" id="IPR009014">
    <property type="entry name" value="Transketo_C/PFOR_II"/>
</dbReference>
<dbReference type="InterPro" id="IPR020826">
    <property type="entry name" value="Transketolase_BS"/>
</dbReference>
<feature type="binding site" evidence="13">
    <location>
        <position position="460"/>
    </location>
    <ligand>
        <name>thiamine diphosphate</name>
        <dbReference type="ChEBI" id="CHEBI:58937"/>
    </ligand>
</feature>
<dbReference type="CDD" id="cd02012">
    <property type="entry name" value="TPP_TK"/>
    <property type="match status" value="1"/>
</dbReference>
<protein>
    <recommendedName>
        <fullName evidence="4 10">Transketolase</fullName>
        <ecNumber evidence="3 10">2.2.1.1</ecNumber>
    </recommendedName>
</protein>
<dbReference type="GeneID" id="35867138"/>
<evidence type="ECO:0000256" key="8">
    <source>
        <dbReference type="ARBA" id="ARBA00023052"/>
    </source>
</evidence>
<feature type="binding site" evidence="12">
    <location>
        <position position="484"/>
    </location>
    <ligand>
        <name>substrate</name>
    </ligand>
</feature>
<dbReference type="PROSITE" id="PS00802">
    <property type="entry name" value="TRANSKETOLASE_2"/>
    <property type="match status" value="1"/>
</dbReference>
<dbReference type="FunFam" id="3.40.50.920:FF:000003">
    <property type="entry name" value="Transketolase"/>
    <property type="match status" value="1"/>
</dbReference>
<accession>A0A2I1IKP7</accession>
<feature type="binding site" evidence="13">
    <location>
        <position position="193"/>
    </location>
    <ligand>
        <name>thiamine diphosphate</name>
        <dbReference type="ChEBI" id="CHEBI:58937"/>
    </ligand>
</feature>
<organism evidence="17 18">
    <name type="scientific">Winkia neuii</name>
    <dbReference type="NCBI Taxonomy" id="33007"/>
    <lineage>
        <taxon>Bacteria</taxon>
        <taxon>Bacillati</taxon>
        <taxon>Actinomycetota</taxon>
        <taxon>Actinomycetes</taxon>
        <taxon>Actinomycetales</taxon>
        <taxon>Actinomycetaceae</taxon>
        <taxon>Winkia</taxon>
    </lineage>
</organism>
<feature type="binding site" evidence="13">
    <location>
        <position position="276"/>
    </location>
    <ligand>
        <name>thiamine diphosphate</name>
        <dbReference type="ChEBI" id="CHEBI:58937"/>
    </ligand>
</feature>
<feature type="binding site" evidence="12">
    <location>
        <position position="492"/>
    </location>
    <ligand>
        <name>substrate</name>
    </ligand>
</feature>
<dbReference type="Pfam" id="PF00456">
    <property type="entry name" value="Transketolase_N"/>
    <property type="match status" value="1"/>
</dbReference>
<evidence type="ECO:0000313" key="18">
    <source>
        <dbReference type="Proteomes" id="UP000235122"/>
    </source>
</evidence>
<dbReference type="FunFam" id="3.40.50.970:FF:000004">
    <property type="entry name" value="Transketolase"/>
    <property type="match status" value="1"/>
</dbReference>
<feature type="site" description="Important for catalytic activity" evidence="15">
    <location>
        <position position="276"/>
    </location>
</feature>
<dbReference type="GO" id="GO:0006098">
    <property type="term" value="P:pentose-phosphate shunt"/>
    <property type="evidence" value="ECO:0007669"/>
    <property type="project" value="TreeGrafter"/>
</dbReference>
<feature type="domain" description="Transketolase-like pyrimidine-binding" evidence="16">
    <location>
        <begin position="368"/>
        <end position="547"/>
    </location>
</feature>
<feature type="binding site" evidence="14">
    <location>
        <position position="195"/>
    </location>
    <ligand>
        <name>Mg(2+)</name>
        <dbReference type="ChEBI" id="CHEBI:18420"/>
    </ligand>
</feature>
<dbReference type="Gene3D" id="3.40.50.970">
    <property type="match status" value="2"/>
</dbReference>
<evidence type="ECO:0000256" key="15">
    <source>
        <dbReference type="PIRSR" id="PIRSR605478-5"/>
    </source>
</evidence>
<feature type="binding site" evidence="12">
    <location>
        <position position="31"/>
    </location>
    <ligand>
        <name>substrate</name>
    </ligand>
</feature>
<dbReference type="GO" id="GO:0004802">
    <property type="term" value="F:transketolase activity"/>
    <property type="evidence" value="ECO:0007669"/>
    <property type="project" value="UniProtKB-UniRule"/>
</dbReference>
<comment type="cofactor">
    <cofactor evidence="14">
        <name>Mg(2+)</name>
        <dbReference type="ChEBI" id="CHEBI:18420"/>
    </cofactor>
    <text evidence="14">Binds 1 Mg(2+) ion per subunit. Can also utilize other divalent metal cations, such as Ca(2+), Mn(2+) and Co(2+).</text>
</comment>
<dbReference type="GO" id="GO:0000287">
    <property type="term" value="F:magnesium ion binding"/>
    <property type="evidence" value="ECO:0007669"/>
    <property type="project" value="UniProtKB-ARBA"/>
</dbReference>